<dbReference type="PANTHER" id="PTHR33322">
    <property type="entry name" value="BAG DOMAIN CONTAINING PROTEIN, EXPRESSED"/>
    <property type="match status" value="1"/>
</dbReference>
<dbReference type="PANTHER" id="PTHR33322:SF18">
    <property type="entry name" value="BAG FAMILY MOLECULAR CHAPERONE REGULATOR 8, CHLOROPLASTIC"/>
    <property type="match status" value="1"/>
</dbReference>
<keyword evidence="1" id="KW-0143">Chaperone</keyword>
<evidence type="ECO:0000313" key="3">
    <source>
        <dbReference type="EMBL" id="EEF36278.1"/>
    </source>
</evidence>
<proteinExistence type="predicted"/>
<dbReference type="InParanoid" id="B9SJB5"/>
<evidence type="ECO:0000256" key="1">
    <source>
        <dbReference type="ARBA" id="ARBA00023186"/>
    </source>
</evidence>
<dbReference type="eggNOG" id="ENOG502QVMA">
    <property type="taxonomic scope" value="Eukaryota"/>
</dbReference>
<dbReference type="KEGG" id="rcu:8258255"/>
<dbReference type="EMBL" id="EQ973983">
    <property type="protein sequence ID" value="EEF36278.1"/>
    <property type="molecule type" value="Genomic_DNA"/>
</dbReference>
<dbReference type="FunCoup" id="B9SJB5">
    <property type="interactions" value="1044"/>
</dbReference>
<dbReference type="STRING" id="3988.B9SJB5"/>
<evidence type="ECO:0000313" key="4">
    <source>
        <dbReference type="Proteomes" id="UP000008311"/>
    </source>
</evidence>
<organism evidence="3 4">
    <name type="scientific">Ricinus communis</name>
    <name type="common">Castor bean</name>
    <dbReference type="NCBI Taxonomy" id="3988"/>
    <lineage>
        <taxon>Eukaryota</taxon>
        <taxon>Viridiplantae</taxon>
        <taxon>Streptophyta</taxon>
        <taxon>Embryophyta</taxon>
        <taxon>Tracheophyta</taxon>
        <taxon>Spermatophyta</taxon>
        <taxon>Magnoliopsida</taxon>
        <taxon>eudicotyledons</taxon>
        <taxon>Gunneridae</taxon>
        <taxon>Pentapetalae</taxon>
        <taxon>rosids</taxon>
        <taxon>fabids</taxon>
        <taxon>Malpighiales</taxon>
        <taxon>Euphorbiaceae</taxon>
        <taxon>Acalyphoideae</taxon>
        <taxon>Acalypheae</taxon>
        <taxon>Ricinus</taxon>
    </lineage>
</organism>
<dbReference type="OrthoDB" id="1100735at2759"/>
<name>B9SJB5_RICCO</name>
<evidence type="ECO:0000256" key="2">
    <source>
        <dbReference type="SAM" id="MobiDB-lite"/>
    </source>
</evidence>
<gene>
    <name evidence="3" type="ORF">RCOM_0524510</name>
</gene>
<accession>B9SJB5</accession>
<feature type="compositionally biased region" description="Basic and acidic residues" evidence="2">
    <location>
        <begin position="385"/>
        <end position="397"/>
    </location>
</feature>
<feature type="region of interest" description="Disordered" evidence="2">
    <location>
        <begin position="372"/>
        <end position="418"/>
    </location>
</feature>
<protein>
    <submittedName>
        <fullName evidence="3">Uncharacterized protein</fullName>
    </submittedName>
</protein>
<dbReference type="GO" id="GO:0006457">
    <property type="term" value="P:protein folding"/>
    <property type="evidence" value="ECO:0000318"/>
    <property type="project" value="GO_Central"/>
</dbReference>
<sequence>MASLPHHHHPSHHHHCQPPVPSAPITTTTCCCCTCHYNNRPSPPLQQLSIDPLLQSLAYLLQQQEQQSPNLSSPYSNNKPHLHKNHNQRLHFQPQKFNFQHLSEEQDQDTNSFILSSLLQRIKILESSLQQFSVSNRRCHHSYSLRETAARVIQTHFRAFLVRRSRTLSQLQDLASIKSSFNAMKSSVLNNTHLSHAVVSHRAMGLLLKIDSIQGGDPIIRDGKKSISRDIVRFLDFIDGLPGKGQGSSLYKPVKNVRFIRKMSKSRASNSNVGYEDLSRNQKEIVENLSERVEKIRGFSRVYENDEEDVELEGFQELIDDDEDEENIKVSKIRNGILVKSNGSKPRVKKSVSFDEDGNVYRIFSDTHESVLNGDGSFTDGSDSSDDHGETLQKDEVVQEENPASSQSSDAERNHVRNSRSGEYYEISRYCQDQDGNLVFSAPMPVKMESRADLMKKRKAVKIVT</sequence>
<dbReference type="Proteomes" id="UP000008311">
    <property type="component" value="Unassembled WGS sequence"/>
</dbReference>
<dbReference type="InterPro" id="IPR040400">
    <property type="entry name" value="BAG5/6/7/8"/>
</dbReference>
<dbReference type="AlphaFoldDB" id="B9SJB5"/>
<keyword evidence="4" id="KW-1185">Reference proteome</keyword>
<reference evidence="4" key="1">
    <citation type="journal article" date="2010" name="Nat. Biotechnol.">
        <title>Draft genome sequence of the oilseed species Ricinus communis.</title>
        <authorList>
            <person name="Chan A.P."/>
            <person name="Crabtree J."/>
            <person name="Zhao Q."/>
            <person name="Lorenzi H."/>
            <person name="Orvis J."/>
            <person name="Puiu D."/>
            <person name="Melake-Berhan A."/>
            <person name="Jones K.M."/>
            <person name="Redman J."/>
            <person name="Chen G."/>
            <person name="Cahoon E.B."/>
            <person name="Gedil M."/>
            <person name="Stanke M."/>
            <person name="Haas B.J."/>
            <person name="Wortman J.R."/>
            <person name="Fraser-Liggett C.M."/>
            <person name="Ravel J."/>
            <person name="Rabinowicz P.D."/>
        </authorList>
    </citation>
    <scope>NUCLEOTIDE SEQUENCE [LARGE SCALE GENOMIC DNA]</scope>
    <source>
        <strain evidence="4">cv. Hale</strain>
    </source>
</reference>